<feature type="domain" description="J" evidence="2">
    <location>
        <begin position="274"/>
        <end position="339"/>
    </location>
</feature>
<evidence type="ECO:0000313" key="3">
    <source>
        <dbReference type="EMBL" id="CAD9948133.1"/>
    </source>
</evidence>
<feature type="region of interest" description="Disordered" evidence="1">
    <location>
        <begin position="38"/>
        <end position="120"/>
    </location>
</feature>
<feature type="region of interest" description="Disordered" evidence="1">
    <location>
        <begin position="671"/>
        <end position="712"/>
    </location>
</feature>
<dbReference type="InterPro" id="IPR036869">
    <property type="entry name" value="J_dom_sf"/>
</dbReference>
<reference evidence="3" key="1">
    <citation type="submission" date="2021-01" db="EMBL/GenBank/DDBJ databases">
        <authorList>
            <person name="Corre E."/>
            <person name="Pelletier E."/>
            <person name="Niang G."/>
            <person name="Scheremetjew M."/>
            <person name="Finn R."/>
            <person name="Kale V."/>
            <person name="Holt S."/>
            <person name="Cochrane G."/>
            <person name="Meng A."/>
            <person name="Brown T."/>
            <person name="Cohen L."/>
        </authorList>
    </citation>
    <scope>NUCLEOTIDE SEQUENCE</scope>
    <source>
        <strain evidence="3">CCMP125</strain>
    </source>
</reference>
<dbReference type="InterPro" id="IPR001623">
    <property type="entry name" value="DnaJ_domain"/>
</dbReference>
<proteinExistence type="predicted"/>
<accession>A0A7S2VBU3</accession>
<dbReference type="PANTHER" id="PTHR44094:SF8">
    <property type="entry name" value="DNAJ HEAT SHOCK N-TERMINAL DOMAIN-CONTAINING PROTEIN-RELATED"/>
    <property type="match status" value="1"/>
</dbReference>
<dbReference type="EMBL" id="HBHT01006085">
    <property type="protein sequence ID" value="CAD9948133.1"/>
    <property type="molecule type" value="Transcribed_RNA"/>
</dbReference>
<sequence>MIRTCLFVVGKQRPLRRCLAGSTTTATTTTLEQPSVAYFGTKSSHNKKKKGNSLLRKKHKEPKSRDNSSQVILHPTANTMMDSTDDTAQAAAAASASTTSQSSTTKPAAETPEELEEKMDQDLAKEREVFDALFSTRKPKDGWAGLSSGLKSVAKGTAAGAASLVAQPIMGAQQAGVKGFFTGLAAGVASAVALPVAGICVGAYQVGRGLANSGEAMSNANKGMLWDEEKREWYFYLLDQELQDVRAQEKLLKEQKNTTPGGAVVDEKKVKDRAYYDLLKVSTNATDSELKKAYYKEARICHPDKNPGDPDAAKKFQELGHAYQVLSDEQSRAKYDRDGIVEDGNAEMNMADIDPHIFFTVMFGSEAVKPYIGELWIADKADTLMKEQMMQEVQSESEEDEETMMHRAEARSSKDALKQRKREVECAIHLREKIATFVDGTHDEAEFIAMCQAEAAGITKGTFGDVFCTTIGYALESEADVFIGTHSGLGLDGAAAGIRKRGYNISNQMKLLGAGISAARAGSKAYHDLDKLQKEKVASQTKEAEEGGSATAKAEGKKTINEDGTPQTDQQRLKQATEKIEESLPAILELAWAINVQDITRTLKHVCKRLFHDEAENLSLEDRLLRAKGVKIMGREFYQIGTLAKSTSVESVDATTIRTRAEVAAMTTMAKAQGQEISDKDAEELIKEARRMEEQRKESEQKQQQSQQSNTA</sequence>
<feature type="compositionally biased region" description="Low complexity" evidence="1">
    <location>
        <begin position="702"/>
        <end position="712"/>
    </location>
</feature>
<organism evidence="3">
    <name type="scientific">Entomoneis paludosa</name>
    <dbReference type="NCBI Taxonomy" id="265537"/>
    <lineage>
        <taxon>Eukaryota</taxon>
        <taxon>Sar</taxon>
        <taxon>Stramenopiles</taxon>
        <taxon>Ochrophyta</taxon>
        <taxon>Bacillariophyta</taxon>
        <taxon>Bacillariophyceae</taxon>
        <taxon>Bacillariophycidae</taxon>
        <taxon>Entomoneidaceae</taxon>
        <taxon>Entomoneis</taxon>
    </lineage>
</organism>
<feature type="compositionally biased region" description="Basic residues" evidence="1">
    <location>
        <begin position="44"/>
        <end position="62"/>
    </location>
</feature>
<dbReference type="AlphaFoldDB" id="A0A7S2VBU3"/>
<evidence type="ECO:0000256" key="1">
    <source>
        <dbReference type="SAM" id="MobiDB-lite"/>
    </source>
</evidence>
<dbReference type="PROSITE" id="PS50076">
    <property type="entry name" value="DNAJ_2"/>
    <property type="match status" value="1"/>
</dbReference>
<feature type="compositionally biased region" description="Polar residues" evidence="1">
    <location>
        <begin position="67"/>
        <end position="81"/>
    </location>
</feature>
<dbReference type="SMART" id="SM00271">
    <property type="entry name" value="DnaJ"/>
    <property type="match status" value="1"/>
</dbReference>
<dbReference type="CDD" id="cd06257">
    <property type="entry name" value="DnaJ"/>
    <property type="match status" value="1"/>
</dbReference>
<dbReference type="SUPFAM" id="SSF46565">
    <property type="entry name" value="Chaperone J-domain"/>
    <property type="match status" value="1"/>
</dbReference>
<feature type="region of interest" description="Disordered" evidence="1">
    <location>
        <begin position="536"/>
        <end position="576"/>
    </location>
</feature>
<dbReference type="PRINTS" id="PR00625">
    <property type="entry name" value="JDOMAIN"/>
</dbReference>
<dbReference type="Pfam" id="PF14308">
    <property type="entry name" value="DnaJ-X"/>
    <property type="match status" value="1"/>
</dbReference>
<dbReference type="PROSITE" id="PS00636">
    <property type="entry name" value="DNAJ_1"/>
    <property type="match status" value="1"/>
</dbReference>
<dbReference type="InterPro" id="IPR018253">
    <property type="entry name" value="DnaJ_domain_CS"/>
</dbReference>
<name>A0A7S2VBU3_9STRA</name>
<evidence type="ECO:0000259" key="2">
    <source>
        <dbReference type="PROSITE" id="PS50076"/>
    </source>
</evidence>
<dbReference type="PANTHER" id="PTHR44094">
    <property type="entry name" value="DNAJ HEAT SHOCK N-TERMINAL DOMAIN-CONTAINING PROTEIN"/>
    <property type="match status" value="1"/>
</dbReference>
<protein>
    <recommendedName>
        <fullName evidence="2">J domain-containing protein</fullName>
    </recommendedName>
</protein>
<feature type="compositionally biased region" description="Low complexity" evidence="1">
    <location>
        <begin position="86"/>
        <end position="105"/>
    </location>
</feature>
<gene>
    <name evidence="3" type="ORF">APAL1065_LOCUS4031</name>
</gene>
<dbReference type="Pfam" id="PF00226">
    <property type="entry name" value="DnaJ"/>
    <property type="match status" value="1"/>
</dbReference>
<dbReference type="InterPro" id="IPR052423">
    <property type="entry name" value="EMIR"/>
</dbReference>
<feature type="compositionally biased region" description="Basic and acidic residues" evidence="1">
    <location>
        <begin position="677"/>
        <end position="701"/>
    </location>
</feature>
<dbReference type="Gene3D" id="1.10.287.110">
    <property type="entry name" value="DnaJ domain"/>
    <property type="match status" value="1"/>
</dbReference>
<dbReference type="InterPro" id="IPR026894">
    <property type="entry name" value="DnaJ_X"/>
</dbReference>
<feature type="compositionally biased region" description="Basic and acidic residues" evidence="1">
    <location>
        <begin position="536"/>
        <end position="545"/>
    </location>
</feature>